<dbReference type="Pfam" id="PF03031">
    <property type="entry name" value="NIF"/>
    <property type="match status" value="1"/>
</dbReference>
<evidence type="ECO:0000313" key="10">
    <source>
        <dbReference type="EMBL" id="VDD92144.1"/>
    </source>
</evidence>
<dbReference type="Gene3D" id="1.10.287.10">
    <property type="entry name" value="S15/NS1, RNA-binding"/>
    <property type="match status" value="1"/>
</dbReference>
<gene>
    <name evidence="10" type="ORF">EVEC_LOCUS6895</name>
</gene>
<comment type="catalytic activity">
    <reaction evidence="4 6">
        <text>O-phospho-L-seryl-[protein] + H2O = L-seryl-[protein] + phosphate</text>
        <dbReference type="Rhea" id="RHEA:20629"/>
        <dbReference type="Rhea" id="RHEA-COMP:9863"/>
        <dbReference type="Rhea" id="RHEA-COMP:11604"/>
        <dbReference type="ChEBI" id="CHEBI:15377"/>
        <dbReference type="ChEBI" id="CHEBI:29999"/>
        <dbReference type="ChEBI" id="CHEBI:43474"/>
        <dbReference type="ChEBI" id="CHEBI:83421"/>
        <dbReference type="EC" id="3.1.3.16"/>
    </reaction>
</comment>
<feature type="compositionally biased region" description="Acidic residues" evidence="7">
    <location>
        <begin position="554"/>
        <end position="578"/>
    </location>
</feature>
<comment type="function">
    <text evidence="6">This promotes the activity of RNA polymerase II.</text>
</comment>
<evidence type="ECO:0000256" key="3">
    <source>
        <dbReference type="ARBA" id="ARBA00023242"/>
    </source>
</evidence>
<name>A0A0N4VA89_ENTVE</name>
<keyword evidence="2 6" id="KW-0378">Hydrolase</keyword>
<dbReference type="EMBL" id="UXUI01008688">
    <property type="protein sequence ID" value="VDD92144.1"/>
    <property type="molecule type" value="Genomic_DNA"/>
</dbReference>
<dbReference type="OrthoDB" id="10249888at2759"/>
<evidence type="ECO:0000313" key="12">
    <source>
        <dbReference type="WBParaSite" id="EVEC_0000737401-mRNA-1"/>
    </source>
</evidence>
<protein>
    <recommendedName>
        <fullName evidence="6">RNA polymerase II subunit A C-terminal domain phosphatase</fullName>
        <ecNumber evidence="6">3.1.3.16</ecNumber>
    </recommendedName>
</protein>
<comment type="catalytic activity">
    <reaction evidence="5 6">
        <text>O-phospho-L-threonyl-[protein] + H2O = L-threonyl-[protein] + phosphate</text>
        <dbReference type="Rhea" id="RHEA:47004"/>
        <dbReference type="Rhea" id="RHEA-COMP:11060"/>
        <dbReference type="Rhea" id="RHEA-COMP:11605"/>
        <dbReference type="ChEBI" id="CHEBI:15377"/>
        <dbReference type="ChEBI" id="CHEBI:30013"/>
        <dbReference type="ChEBI" id="CHEBI:43474"/>
        <dbReference type="ChEBI" id="CHEBI:61977"/>
        <dbReference type="EC" id="3.1.3.16"/>
    </reaction>
</comment>
<evidence type="ECO:0000256" key="4">
    <source>
        <dbReference type="ARBA" id="ARBA00047761"/>
    </source>
</evidence>
<dbReference type="GO" id="GO:0005634">
    <property type="term" value="C:nucleus"/>
    <property type="evidence" value="ECO:0007669"/>
    <property type="project" value="UniProtKB-SubCell"/>
</dbReference>
<dbReference type="STRING" id="51028.A0A0N4VA89"/>
<dbReference type="InterPro" id="IPR036412">
    <property type="entry name" value="HAD-like_sf"/>
</dbReference>
<feature type="compositionally biased region" description="Basic and acidic residues" evidence="7">
    <location>
        <begin position="538"/>
        <end position="553"/>
    </location>
</feature>
<proteinExistence type="predicted"/>
<feature type="domain" description="FCP1 homology" evidence="9">
    <location>
        <begin position="144"/>
        <end position="305"/>
    </location>
</feature>
<dbReference type="WBParaSite" id="EVEC_0000737401-mRNA-1">
    <property type="protein sequence ID" value="EVEC_0000737401-mRNA-1"/>
    <property type="gene ID" value="EVEC_0000737401"/>
</dbReference>
<keyword evidence="11" id="KW-1185">Reference proteome</keyword>
<dbReference type="CDD" id="cd07521">
    <property type="entry name" value="HAD_FCP1-like"/>
    <property type="match status" value="1"/>
</dbReference>
<dbReference type="InterPro" id="IPR001357">
    <property type="entry name" value="BRCT_dom"/>
</dbReference>
<dbReference type="PROSITE" id="PS50172">
    <property type="entry name" value="BRCT"/>
    <property type="match status" value="1"/>
</dbReference>
<evidence type="ECO:0000256" key="5">
    <source>
        <dbReference type="ARBA" id="ARBA00048336"/>
    </source>
</evidence>
<keyword evidence="3 6" id="KW-0539">Nucleus</keyword>
<dbReference type="SUPFAM" id="SSF56784">
    <property type="entry name" value="HAD-like"/>
    <property type="match status" value="1"/>
</dbReference>
<dbReference type="PANTHER" id="PTHR23081:SF36">
    <property type="entry name" value="RNA POLYMERASE II SUBUNIT A C-TERMINAL DOMAIN PHOSPHATASE"/>
    <property type="match status" value="1"/>
</dbReference>
<dbReference type="SUPFAM" id="SSF52113">
    <property type="entry name" value="BRCT domain"/>
    <property type="match status" value="1"/>
</dbReference>
<evidence type="ECO:0000256" key="7">
    <source>
        <dbReference type="SAM" id="MobiDB-lite"/>
    </source>
</evidence>
<dbReference type="SMART" id="SM00577">
    <property type="entry name" value="CPDc"/>
    <property type="match status" value="1"/>
</dbReference>
<evidence type="ECO:0000259" key="8">
    <source>
        <dbReference type="PROSITE" id="PS50172"/>
    </source>
</evidence>
<dbReference type="AlphaFoldDB" id="A0A0N4VA89"/>
<dbReference type="Gene3D" id="3.40.50.1000">
    <property type="entry name" value="HAD superfamily/HAD-like"/>
    <property type="match status" value="1"/>
</dbReference>
<feature type="compositionally biased region" description="Acidic residues" evidence="7">
    <location>
        <begin position="507"/>
        <end position="525"/>
    </location>
</feature>
<dbReference type="Proteomes" id="UP000274131">
    <property type="component" value="Unassembled WGS sequence"/>
</dbReference>
<feature type="region of interest" description="Disordered" evidence="7">
    <location>
        <begin position="506"/>
        <end position="578"/>
    </location>
</feature>
<comment type="subcellular location">
    <subcellularLocation>
        <location evidence="1 6">Nucleus</location>
    </subcellularLocation>
</comment>
<dbReference type="Gene3D" id="3.40.50.10190">
    <property type="entry name" value="BRCT domain"/>
    <property type="match status" value="1"/>
</dbReference>
<dbReference type="InterPro" id="IPR039189">
    <property type="entry name" value="Fcp1"/>
</dbReference>
<dbReference type="InterPro" id="IPR011947">
    <property type="entry name" value="FCP1_euk"/>
</dbReference>
<dbReference type="EC" id="3.1.3.16" evidence="6"/>
<evidence type="ECO:0000313" key="11">
    <source>
        <dbReference type="Proteomes" id="UP000274131"/>
    </source>
</evidence>
<sequence>MSLEPAVVNICFKCDNCEFLEWKVSDGAYVKNGTVILSYKNASGEENKLKSPSAGVINIDPEVKKGRVLGTDYVMAFLNDCKHAIVMKDMCGTCGKDLREKDGRAGERAEASSANISMIHHVPELIVSNELAQKIGNRDREVVLKGKKLVLLVDLDQTLIHTTNNFHTEKVSDVVHYKLRGIDFFTKLRPHTREFLERISALFEMHIISYGERQYAHRIAEILDPDKIYFGHRILSRDELLSAFHKTHNLNLLFPCGDQLIAIIDDRPDVWEYSDALIQVKPYRFFKEVGDINAPLKSKDDTDIYTPEELGELENEDKTLDYLARVLTDVHRIFYEEYDSTKEVLDVKKIVSSLRSKVLEGCSIVLSGIVPIGVDPKRTEAFRLCVQFGATVTDSITEGTTHVIAARWGTSLSMENVSSFLWEGKIKIRQNGLGKVHEALKRGNVAIVNPKWLYACIEKWEKVDETGYELARETMNVAEKPLGGTVIVGDFSIGALDQKTLRRMSDEVDEALSEDGSEDEEEPDLNSEVRRQVRGKRKSLEKENSEEKRRKVGEDDDSAGSHSEDEESSVAESGSDFDDMAADVWKFHDKSLG</sequence>
<reference evidence="10 11" key="2">
    <citation type="submission" date="2018-10" db="EMBL/GenBank/DDBJ databases">
        <authorList>
            <consortium name="Pathogen Informatics"/>
        </authorList>
    </citation>
    <scope>NUCLEOTIDE SEQUENCE [LARGE SCALE GENOMIC DNA]</scope>
</reference>
<dbReference type="InterPro" id="IPR023214">
    <property type="entry name" value="HAD_sf"/>
</dbReference>
<evidence type="ECO:0000256" key="2">
    <source>
        <dbReference type="ARBA" id="ARBA00022801"/>
    </source>
</evidence>
<accession>A0A0N4VA89</accession>
<dbReference type="InterPro" id="IPR004274">
    <property type="entry name" value="FCP1_dom"/>
</dbReference>
<dbReference type="PANTHER" id="PTHR23081">
    <property type="entry name" value="RNA POLYMERASE II CTD PHOSPHATASE"/>
    <property type="match status" value="1"/>
</dbReference>
<dbReference type="NCBIfam" id="TIGR02250">
    <property type="entry name" value="FCP1_euk"/>
    <property type="match status" value="1"/>
</dbReference>
<evidence type="ECO:0000259" key="9">
    <source>
        <dbReference type="PROSITE" id="PS50969"/>
    </source>
</evidence>
<reference evidence="12" key="1">
    <citation type="submission" date="2017-02" db="UniProtKB">
        <authorList>
            <consortium name="WormBaseParasite"/>
        </authorList>
    </citation>
    <scope>IDENTIFICATION</scope>
</reference>
<dbReference type="InterPro" id="IPR036420">
    <property type="entry name" value="BRCT_dom_sf"/>
</dbReference>
<evidence type="ECO:0000256" key="6">
    <source>
        <dbReference type="RuleBase" id="RU366066"/>
    </source>
</evidence>
<dbReference type="SMART" id="SM00292">
    <property type="entry name" value="BRCT"/>
    <property type="match status" value="1"/>
</dbReference>
<dbReference type="CDD" id="cd17729">
    <property type="entry name" value="BRCT_CTDP1"/>
    <property type="match status" value="1"/>
</dbReference>
<feature type="domain" description="BRCT" evidence="8">
    <location>
        <begin position="354"/>
        <end position="470"/>
    </location>
</feature>
<organism evidence="12">
    <name type="scientific">Enterobius vermicularis</name>
    <name type="common">Human pinworm</name>
    <dbReference type="NCBI Taxonomy" id="51028"/>
    <lineage>
        <taxon>Eukaryota</taxon>
        <taxon>Metazoa</taxon>
        <taxon>Ecdysozoa</taxon>
        <taxon>Nematoda</taxon>
        <taxon>Chromadorea</taxon>
        <taxon>Rhabditida</taxon>
        <taxon>Spirurina</taxon>
        <taxon>Oxyuridomorpha</taxon>
        <taxon>Oxyuroidea</taxon>
        <taxon>Oxyuridae</taxon>
        <taxon>Enterobius</taxon>
    </lineage>
</organism>
<evidence type="ECO:0000256" key="1">
    <source>
        <dbReference type="ARBA" id="ARBA00004123"/>
    </source>
</evidence>
<dbReference type="Pfam" id="PF00533">
    <property type="entry name" value="BRCT"/>
    <property type="match status" value="1"/>
</dbReference>
<dbReference type="GO" id="GO:0008420">
    <property type="term" value="F:RNA polymerase II CTD heptapeptide repeat phosphatase activity"/>
    <property type="evidence" value="ECO:0007669"/>
    <property type="project" value="UniProtKB-UniRule"/>
</dbReference>
<dbReference type="PROSITE" id="PS50969">
    <property type="entry name" value="FCP1"/>
    <property type="match status" value="1"/>
</dbReference>